<feature type="domain" description="Excalibur calcium-binding" evidence="2">
    <location>
        <begin position="111"/>
        <end position="148"/>
    </location>
</feature>
<dbReference type="AlphaFoldDB" id="A0A6B0GPK9"/>
<dbReference type="SMART" id="SM00894">
    <property type="entry name" value="Excalibur"/>
    <property type="match status" value="2"/>
</dbReference>
<feature type="domain" description="Excalibur calcium-binding" evidence="2">
    <location>
        <begin position="38"/>
        <end position="75"/>
    </location>
</feature>
<comment type="caution">
    <text evidence="3">The sequence shown here is derived from an EMBL/GenBank/DDBJ whole genome shotgun (WGS) entry which is preliminary data.</text>
</comment>
<dbReference type="EMBL" id="WSZK01000041">
    <property type="protein sequence ID" value="MWG36806.1"/>
    <property type="molecule type" value="Genomic_DNA"/>
</dbReference>
<sequence>MTGVRRSMAVLVSFALLVGAVSVGTAVTPGATFAQDGDDLNCEDFETQEEAQAVLEEDPSDPNGLDGDDDGEACESLPSGDEGSSDDGDSSEGDDSTDDSSEDSEDTDPSDDLNCEDFETQEEAQTTYDEDPSDPNDLDRDDDGVACEDSFESGDGSGDETENDGSEDSTDSDESDGEESDDSTDTDDSETTDEESESNDENESDQSGTDDSDESSTGDDGASTEMPAYQIDVAAGDVIETLGVDGDDEDDAPDFYGTQGRLLQAQTVLADGTVTGSHMVPGENVTKSLAGCHVSYTPVSYDDESGDVTLTVSVDDDADCESVTLTLAGYELPGDDTTFVRANADDQELLAYETVTLDAGDSGTVVIDLDGDDESAEN</sequence>
<protein>
    <recommendedName>
        <fullName evidence="2">Excalibur calcium-binding domain-containing protein</fullName>
    </recommendedName>
</protein>
<evidence type="ECO:0000313" key="3">
    <source>
        <dbReference type="EMBL" id="MWG36806.1"/>
    </source>
</evidence>
<organism evidence="3 4">
    <name type="scientific">Halomarina oriensis</name>
    <dbReference type="NCBI Taxonomy" id="671145"/>
    <lineage>
        <taxon>Archaea</taxon>
        <taxon>Methanobacteriati</taxon>
        <taxon>Methanobacteriota</taxon>
        <taxon>Stenosarchaea group</taxon>
        <taxon>Halobacteria</taxon>
        <taxon>Halobacteriales</taxon>
        <taxon>Natronomonadaceae</taxon>
        <taxon>Halomarina</taxon>
    </lineage>
</organism>
<proteinExistence type="predicted"/>
<keyword evidence="4" id="KW-1185">Reference proteome</keyword>
<evidence type="ECO:0000256" key="1">
    <source>
        <dbReference type="SAM" id="MobiDB-lite"/>
    </source>
</evidence>
<feature type="region of interest" description="Disordered" evidence="1">
    <location>
        <begin position="51"/>
        <end position="230"/>
    </location>
</feature>
<name>A0A6B0GPK9_9EURY</name>
<evidence type="ECO:0000259" key="2">
    <source>
        <dbReference type="SMART" id="SM00894"/>
    </source>
</evidence>
<accession>A0A6B0GPK9</accession>
<feature type="compositionally biased region" description="Acidic residues" evidence="1">
    <location>
        <begin position="83"/>
        <end position="217"/>
    </location>
</feature>
<dbReference type="Proteomes" id="UP000451471">
    <property type="component" value="Unassembled WGS sequence"/>
</dbReference>
<reference evidence="3 4" key="1">
    <citation type="submission" date="2019-12" db="EMBL/GenBank/DDBJ databases">
        <title>Halocatena pleomorpha gen. nov. sp. nov., an extremely halophilic archaeon of family Halobacteriaceae isolated from saltpan soil.</title>
        <authorList>
            <person name="Pal Y."/>
            <person name="Verma A."/>
            <person name="Krishnamurthi S."/>
            <person name="Kumar P."/>
        </authorList>
    </citation>
    <scope>NUCLEOTIDE SEQUENCE [LARGE SCALE GENOMIC DNA]</scope>
    <source>
        <strain evidence="3 4">JCM 16495</strain>
    </source>
</reference>
<dbReference type="InterPro" id="IPR008613">
    <property type="entry name" value="Excalibur_Ca-bd_domain"/>
</dbReference>
<feature type="compositionally biased region" description="Acidic residues" evidence="1">
    <location>
        <begin position="51"/>
        <end position="73"/>
    </location>
</feature>
<gene>
    <name evidence="3" type="ORF">GQS65_20345</name>
</gene>
<evidence type="ECO:0000313" key="4">
    <source>
        <dbReference type="Proteomes" id="UP000451471"/>
    </source>
</evidence>